<dbReference type="AlphaFoldDB" id="A0A2G9TDM8"/>
<dbReference type="PANTHER" id="PTHR37984">
    <property type="entry name" value="PROTEIN CBG26694"/>
    <property type="match status" value="1"/>
</dbReference>
<gene>
    <name evidence="2" type="ORF">TELCIR_22528</name>
</gene>
<evidence type="ECO:0000259" key="1">
    <source>
        <dbReference type="Pfam" id="PF00078"/>
    </source>
</evidence>
<dbReference type="InterPro" id="IPR000477">
    <property type="entry name" value="RT_dom"/>
</dbReference>
<protein>
    <recommendedName>
        <fullName evidence="1">Reverse transcriptase domain-containing protein</fullName>
    </recommendedName>
</protein>
<dbReference type="CDD" id="cd01647">
    <property type="entry name" value="RT_LTR"/>
    <property type="match status" value="1"/>
</dbReference>
<dbReference type="InterPro" id="IPR043502">
    <property type="entry name" value="DNA/RNA_pol_sf"/>
</dbReference>
<dbReference type="SUPFAM" id="SSF56672">
    <property type="entry name" value="DNA/RNA polymerases"/>
    <property type="match status" value="1"/>
</dbReference>
<accession>A0A2G9TDM8</accession>
<organism evidence="2 3">
    <name type="scientific">Teladorsagia circumcincta</name>
    <name type="common">Brown stomach worm</name>
    <name type="synonym">Ostertagia circumcincta</name>
    <dbReference type="NCBI Taxonomy" id="45464"/>
    <lineage>
        <taxon>Eukaryota</taxon>
        <taxon>Metazoa</taxon>
        <taxon>Ecdysozoa</taxon>
        <taxon>Nematoda</taxon>
        <taxon>Chromadorea</taxon>
        <taxon>Rhabditida</taxon>
        <taxon>Rhabditina</taxon>
        <taxon>Rhabditomorpha</taxon>
        <taxon>Strongyloidea</taxon>
        <taxon>Trichostrongylidae</taxon>
        <taxon>Teladorsagia</taxon>
    </lineage>
</organism>
<reference evidence="2 3" key="1">
    <citation type="submission" date="2015-09" db="EMBL/GenBank/DDBJ databases">
        <title>Draft genome of the parasitic nematode Teladorsagia circumcincta isolate WARC Sus (inbred).</title>
        <authorList>
            <person name="Mitreva M."/>
        </authorList>
    </citation>
    <scope>NUCLEOTIDE SEQUENCE [LARGE SCALE GENOMIC DNA]</scope>
    <source>
        <strain evidence="2 3">S</strain>
    </source>
</reference>
<evidence type="ECO:0000313" key="2">
    <source>
        <dbReference type="EMBL" id="PIO56079.1"/>
    </source>
</evidence>
<dbReference type="Pfam" id="PF00078">
    <property type="entry name" value="RVT_1"/>
    <property type="match status" value="1"/>
</dbReference>
<dbReference type="InterPro" id="IPR043128">
    <property type="entry name" value="Rev_trsase/Diguanyl_cyclase"/>
</dbReference>
<name>A0A2G9TDM8_TELCI</name>
<dbReference type="InterPro" id="IPR050951">
    <property type="entry name" value="Retrovirus_Pol_polyprotein"/>
</dbReference>
<dbReference type="Gene3D" id="3.10.10.10">
    <property type="entry name" value="HIV Type 1 Reverse Transcriptase, subunit A, domain 1"/>
    <property type="match status" value="1"/>
</dbReference>
<dbReference type="Gene3D" id="3.30.70.270">
    <property type="match status" value="1"/>
</dbReference>
<feature type="domain" description="Reverse transcriptase" evidence="1">
    <location>
        <begin position="8"/>
        <end position="101"/>
    </location>
</feature>
<dbReference type="PANTHER" id="PTHR37984:SF5">
    <property type="entry name" value="PROTEIN NYNRIN-LIKE"/>
    <property type="match status" value="1"/>
</dbReference>
<dbReference type="OrthoDB" id="5829234at2759"/>
<dbReference type="EMBL" id="KZ383074">
    <property type="protein sequence ID" value="PIO56079.1"/>
    <property type="molecule type" value="Genomic_DNA"/>
</dbReference>
<evidence type="ECO:0000313" key="3">
    <source>
        <dbReference type="Proteomes" id="UP000230423"/>
    </source>
</evidence>
<dbReference type="Proteomes" id="UP000230423">
    <property type="component" value="Unassembled WGS sequence"/>
</dbReference>
<sequence length="136" mass="15386">MPEDIFASLNGGTIFSRIDLSDAYLPFELSEESKRQVVINTHRGVFQYNRLPFGIKTAPGIFQQVMNKMVSGLKGVTTSLDDILVSGITKEEHNENLLTVWKNSRLWIHSASRQMRVLQAGNPLSWLHSGQKRKDT</sequence>
<keyword evidence="3" id="KW-1185">Reference proteome</keyword>
<proteinExistence type="predicted"/>